<dbReference type="PROSITE" id="PS51257">
    <property type="entry name" value="PROKAR_LIPOPROTEIN"/>
    <property type="match status" value="1"/>
</dbReference>
<accession>A0A0F5JL15</accession>
<dbReference type="RefSeq" id="WP_028727150.1">
    <property type="nucleotide sequence ID" value="NZ_AUAE01000012.1"/>
</dbReference>
<feature type="region of interest" description="Disordered" evidence="1">
    <location>
        <begin position="245"/>
        <end position="278"/>
    </location>
</feature>
<comment type="caution">
    <text evidence="3">The sequence shown here is derived from an EMBL/GenBank/DDBJ whole genome shotgun (WGS) entry which is preliminary data.</text>
</comment>
<feature type="domain" description="Putative auto-transporter adhesin head GIN" evidence="2">
    <location>
        <begin position="77"/>
        <end position="262"/>
    </location>
</feature>
<dbReference type="Pfam" id="PF10988">
    <property type="entry name" value="DUF2807"/>
    <property type="match status" value="1"/>
</dbReference>
<protein>
    <recommendedName>
        <fullName evidence="2">Putative auto-transporter adhesin head GIN domain-containing protein</fullName>
    </recommendedName>
</protein>
<dbReference type="STRING" id="1203610.HMPREF1536_01350"/>
<dbReference type="InterPro" id="IPR021255">
    <property type="entry name" value="DUF2807"/>
</dbReference>
<dbReference type="Gene3D" id="2.160.20.120">
    <property type="match status" value="1"/>
</dbReference>
<evidence type="ECO:0000313" key="4">
    <source>
        <dbReference type="Proteomes" id="UP000033035"/>
    </source>
</evidence>
<keyword evidence="4" id="KW-1185">Reference proteome</keyword>
<reference evidence="3 4" key="1">
    <citation type="submission" date="2013-04" db="EMBL/GenBank/DDBJ databases">
        <title>The Genome Sequence of Parabacteroides gordonii DSM 23371.</title>
        <authorList>
            <consortium name="The Broad Institute Genomics Platform"/>
            <person name="Earl A."/>
            <person name="Ward D."/>
            <person name="Feldgarden M."/>
            <person name="Gevers D."/>
            <person name="Martens E."/>
            <person name="Sakamoto M."/>
            <person name="Benno Y."/>
            <person name="Suzuki N."/>
            <person name="Matsunaga N."/>
            <person name="Koshihara K."/>
            <person name="Seki M."/>
            <person name="Komiya H."/>
            <person name="Walker B."/>
            <person name="Young S."/>
            <person name="Zeng Q."/>
            <person name="Gargeya S."/>
            <person name="Fitzgerald M."/>
            <person name="Haas B."/>
            <person name="Abouelleil A."/>
            <person name="Allen A.W."/>
            <person name="Alvarado L."/>
            <person name="Arachchi H.M."/>
            <person name="Berlin A.M."/>
            <person name="Chapman S.B."/>
            <person name="Gainer-Dewar J."/>
            <person name="Goldberg J."/>
            <person name="Griggs A."/>
            <person name="Gujja S."/>
            <person name="Hansen M."/>
            <person name="Howarth C."/>
            <person name="Imamovic A."/>
            <person name="Ireland A."/>
            <person name="Larimer J."/>
            <person name="McCowan C."/>
            <person name="Murphy C."/>
            <person name="Pearson M."/>
            <person name="Poon T.W."/>
            <person name="Priest M."/>
            <person name="Roberts A."/>
            <person name="Saif S."/>
            <person name="Shea T."/>
            <person name="Sisk P."/>
            <person name="Sykes S."/>
            <person name="Wortman J."/>
            <person name="Nusbaum C."/>
            <person name="Birren B."/>
        </authorList>
    </citation>
    <scope>NUCLEOTIDE SEQUENCE [LARGE SCALE GENOMIC DNA]</scope>
    <source>
        <strain evidence="3 4">MS-1</strain>
    </source>
</reference>
<gene>
    <name evidence="3" type="ORF">HMPREF1536_01350</name>
</gene>
<dbReference type="AlphaFoldDB" id="A0A0F5JL15"/>
<evidence type="ECO:0000259" key="2">
    <source>
        <dbReference type="Pfam" id="PF10988"/>
    </source>
</evidence>
<proteinExistence type="predicted"/>
<organism evidence="3 4">
    <name type="scientific">Parabacteroides gordonii MS-1 = DSM 23371</name>
    <dbReference type="NCBI Taxonomy" id="1203610"/>
    <lineage>
        <taxon>Bacteria</taxon>
        <taxon>Pseudomonadati</taxon>
        <taxon>Bacteroidota</taxon>
        <taxon>Bacteroidia</taxon>
        <taxon>Bacteroidales</taxon>
        <taxon>Tannerellaceae</taxon>
        <taxon>Parabacteroides</taxon>
    </lineage>
</organism>
<dbReference type="HOGENOM" id="CLU_072746_0_1_10"/>
<evidence type="ECO:0000256" key="1">
    <source>
        <dbReference type="SAM" id="MobiDB-lite"/>
    </source>
</evidence>
<dbReference type="PATRIC" id="fig|1203610.3.peg.1380"/>
<dbReference type="Proteomes" id="UP000033035">
    <property type="component" value="Unassembled WGS sequence"/>
</dbReference>
<evidence type="ECO:0000313" key="3">
    <source>
        <dbReference type="EMBL" id="KKB58473.1"/>
    </source>
</evidence>
<dbReference type="EMBL" id="AQHW01000009">
    <property type="protein sequence ID" value="KKB58473.1"/>
    <property type="molecule type" value="Genomic_DNA"/>
</dbReference>
<sequence>MRAIALAFIGLMTLGLISCHARGVKGNGNIITKEINVSDFTEIRIGQGIGSSGFNGLFSWGQKFKSPVFNYSQQKGNAGLEIKIDENLLSALKIESTNGILMIEAKKGSQISPTALEINGHSSELTKLSTSGSTDFYLKSDLTTDNLEVSTSGGSDVYLKNPVRISGVCKFSLSGGSDVQATDLECDEIEVRTSGGSDISLAGKANSGLYRSSGGSDIHAYKFIVKSLDCASSGGSDIETNVTESLDASASGGSDIRYKGDPKVNKSASGGSDIDHVN</sequence>
<name>A0A0F5JL15_9BACT</name>